<dbReference type="InterPro" id="IPR045114">
    <property type="entry name" value="Csn12-like"/>
</dbReference>
<dbReference type="InterPro" id="IPR000717">
    <property type="entry name" value="PCI_dom"/>
</dbReference>
<protein>
    <recommendedName>
        <fullName evidence="2">Protein CSN12 homolog</fullName>
    </recommendedName>
</protein>
<dbReference type="Gene3D" id="1.10.10.10">
    <property type="entry name" value="Winged helix-like DNA-binding domain superfamily/Winged helix DNA-binding domain"/>
    <property type="match status" value="1"/>
</dbReference>
<evidence type="ECO:0000259" key="3">
    <source>
        <dbReference type="PROSITE" id="PS50250"/>
    </source>
</evidence>
<dbReference type="PANTHER" id="PTHR12732">
    <property type="entry name" value="UNCHARACTERIZED PROTEASOME COMPONENT REGION PCI-CONTAINING"/>
    <property type="match status" value="1"/>
</dbReference>
<dbReference type="SMART" id="SM00753">
    <property type="entry name" value="PAM"/>
    <property type="match status" value="1"/>
</dbReference>
<dbReference type="Proteomes" id="UP000033647">
    <property type="component" value="Unassembled WGS sequence"/>
</dbReference>
<dbReference type="GO" id="GO:0003690">
    <property type="term" value="F:double-stranded DNA binding"/>
    <property type="evidence" value="ECO:0007669"/>
    <property type="project" value="InterPro"/>
</dbReference>
<evidence type="ECO:0000313" key="4">
    <source>
        <dbReference type="EMBL" id="KJX98887.1"/>
    </source>
</evidence>
<comment type="similarity">
    <text evidence="1">Belongs to the CSN12 family.</text>
</comment>
<evidence type="ECO:0000313" key="5">
    <source>
        <dbReference type="Proteomes" id="UP000033647"/>
    </source>
</evidence>
<dbReference type="GO" id="GO:0003723">
    <property type="term" value="F:RNA binding"/>
    <property type="evidence" value="ECO:0007669"/>
    <property type="project" value="InterPro"/>
</dbReference>
<evidence type="ECO:0000256" key="2">
    <source>
        <dbReference type="ARBA" id="ARBA00073854"/>
    </source>
</evidence>
<organism evidence="4 5">
    <name type="scientific">Zymoseptoria brevis</name>
    <dbReference type="NCBI Taxonomy" id="1047168"/>
    <lineage>
        <taxon>Eukaryota</taxon>
        <taxon>Fungi</taxon>
        <taxon>Dikarya</taxon>
        <taxon>Ascomycota</taxon>
        <taxon>Pezizomycotina</taxon>
        <taxon>Dothideomycetes</taxon>
        <taxon>Dothideomycetidae</taxon>
        <taxon>Mycosphaerellales</taxon>
        <taxon>Mycosphaerellaceae</taxon>
        <taxon>Zymoseptoria</taxon>
    </lineage>
</organism>
<dbReference type="STRING" id="1047168.A0A0F4GP86"/>
<feature type="domain" description="PCI" evidence="3">
    <location>
        <begin position="262"/>
        <end position="466"/>
    </location>
</feature>
<dbReference type="InterPro" id="IPR036388">
    <property type="entry name" value="WH-like_DNA-bd_sf"/>
</dbReference>
<dbReference type="PROSITE" id="PS50250">
    <property type="entry name" value="PCI"/>
    <property type="match status" value="1"/>
</dbReference>
<evidence type="ECO:0000256" key="1">
    <source>
        <dbReference type="ARBA" id="ARBA00025771"/>
    </source>
</evidence>
<comment type="caution">
    <text evidence="4">The sequence shown here is derived from an EMBL/GenBank/DDBJ whole genome shotgun (WGS) entry which is preliminary data.</text>
</comment>
<keyword evidence="5" id="KW-1185">Reference proteome</keyword>
<gene>
    <name evidence="4" type="ORF">TI39_contig385g00003</name>
</gene>
<sequence length="472" mass="52695">MASSADALFDDFAAAHEDPSGPNGYLLASTISPEAPKHDAGRLYNFRNGINQYSVRTDLQYKLQFNPVLQLSKKEATAWVDIFAFYHKFVGSLIQAEELQNIGRAQDGDWPRVYEEWKEVVNALFRGYQTAGFGAWTIPCLYVAGRYLRIFAIKADEKIASQRDSGLAFGGIEEEDAFDPSSKNEKLEDAARQINRIFGLCVGDRNPLEDSRKWALYYVATLLFKTHFKLNHISLSKNILRSLSASSTDMPQLSAFPKSHQVPFMYYCGVIHFLEEDYAAAEEHLTAAYHMCHVKSRKNVQLILTYLIPTKLLTSHSLPSSALLAQYPSLARLFQPIADAIRTANLTAFDSALASGEAEFVKRRIYLTLERGRDVILRNIFRKLFLAAGHEAPKEGDVAPPARRTRISVDEFAVALQISGAEVSNGDDGIDYDQVECLIANAIYKNLMKGYIARERRIVVLSKGGAFPGTGV</sequence>
<dbReference type="OrthoDB" id="10252687at2759"/>
<dbReference type="EMBL" id="LAFY01000377">
    <property type="protein sequence ID" value="KJX98887.1"/>
    <property type="molecule type" value="Genomic_DNA"/>
</dbReference>
<dbReference type="Pfam" id="PF01399">
    <property type="entry name" value="PCI"/>
    <property type="match status" value="1"/>
</dbReference>
<dbReference type="AlphaFoldDB" id="A0A0F4GP86"/>
<accession>A0A0F4GP86</accession>
<dbReference type="FunFam" id="1.10.10.10:FF:000366">
    <property type="entry name" value="COP9 signalosome complex subunit"/>
    <property type="match status" value="1"/>
</dbReference>
<reference evidence="4 5" key="1">
    <citation type="submission" date="2015-03" db="EMBL/GenBank/DDBJ databases">
        <title>RNA-seq based gene annotation and comparative genomics of four Zymoseptoria species reveal species-specific pathogenicity related genes and transposable element activity.</title>
        <authorList>
            <person name="Grandaubert J."/>
            <person name="Bhattacharyya A."/>
            <person name="Stukenbrock E.H."/>
        </authorList>
    </citation>
    <scope>NUCLEOTIDE SEQUENCE [LARGE SCALE GENOMIC DNA]</scope>
    <source>
        <strain evidence="4 5">Zb18110</strain>
    </source>
</reference>
<name>A0A0F4GP86_9PEZI</name>
<proteinExistence type="inferred from homology"/>
<dbReference type="PANTHER" id="PTHR12732:SF0">
    <property type="entry name" value="PCI DOMAIN-CONTAINING PROTEIN 2"/>
    <property type="match status" value="1"/>
</dbReference>